<dbReference type="InterPro" id="IPR003439">
    <property type="entry name" value="ABC_transporter-like_ATP-bd"/>
</dbReference>
<name>A0ABS6D3J3_9FIRM</name>
<dbReference type="PANTHER" id="PTHR42939:SF1">
    <property type="entry name" value="ABC TRANSPORTER ATP-BINDING PROTEIN ALBC-RELATED"/>
    <property type="match status" value="1"/>
</dbReference>
<feature type="domain" description="ABC transporter" evidence="4">
    <location>
        <begin position="4"/>
        <end position="223"/>
    </location>
</feature>
<organism evidence="5 6">
    <name type="scientific">Faecalicatena faecalis</name>
    <dbReference type="NCBI Taxonomy" id="2726362"/>
    <lineage>
        <taxon>Bacteria</taxon>
        <taxon>Bacillati</taxon>
        <taxon>Bacillota</taxon>
        <taxon>Clostridia</taxon>
        <taxon>Lachnospirales</taxon>
        <taxon>Lachnospiraceae</taxon>
        <taxon>Faecalicatena</taxon>
    </lineage>
</organism>
<dbReference type="Proteomes" id="UP000723714">
    <property type="component" value="Unassembled WGS sequence"/>
</dbReference>
<dbReference type="PANTHER" id="PTHR42939">
    <property type="entry name" value="ABC TRANSPORTER ATP-BINDING PROTEIN ALBC-RELATED"/>
    <property type="match status" value="1"/>
</dbReference>
<dbReference type="InterPro" id="IPR051782">
    <property type="entry name" value="ABC_Transporter_VariousFunc"/>
</dbReference>
<keyword evidence="2" id="KW-0547">Nucleotide-binding</keyword>
<dbReference type="Pfam" id="PF00005">
    <property type="entry name" value="ABC_tran"/>
    <property type="match status" value="1"/>
</dbReference>
<evidence type="ECO:0000256" key="1">
    <source>
        <dbReference type="ARBA" id="ARBA00022448"/>
    </source>
</evidence>
<evidence type="ECO:0000256" key="2">
    <source>
        <dbReference type="ARBA" id="ARBA00022741"/>
    </source>
</evidence>
<dbReference type="CDD" id="cd03230">
    <property type="entry name" value="ABC_DR_subfamily_A"/>
    <property type="match status" value="1"/>
</dbReference>
<dbReference type="EMBL" id="JABACJ020000007">
    <property type="protein sequence ID" value="MBU3876090.1"/>
    <property type="molecule type" value="Genomic_DNA"/>
</dbReference>
<evidence type="ECO:0000259" key="4">
    <source>
        <dbReference type="PROSITE" id="PS50893"/>
    </source>
</evidence>
<gene>
    <name evidence="5" type="ORF">HGO97_009730</name>
</gene>
<dbReference type="SMART" id="SM00382">
    <property type="entry name" value="AAA"/>
    <property type="match status" value="1"/>
</dbReference>
<evidence type="ECO:0000313" key="6">
    <source>
        <dbReference type="Proteomes" id="UP000723714"/>
    </source>
</evidence>
<dbReference type="InterPro" id="IPR017871">
    <property type="entry name" value="ABC_transporter-like_CS"/>
</dbReference>
<reference evidence="5 6" key="1">
    <citation type="submission" date="2021-06" db="EMBL/GenBank/DDBJ databases">
        <title>Faecalicatena sp. nov. isolated from porcine feces.</title>
        <authorList>
            <person name="Oh B.S."/>
            <person name="Lee J.H."/>
        </authorList>
    </citation>
    <scope>NUCLEOTIDE SEQUENCE [LARGE SCALE GENOMIC DNA]</scope>
    <source>
        <strain evidence="5 6">AGMB00832</strain>
    </source>
</reference>
<dbReference type="InterPro" id="IPR003593">
    <property type="entry name" value="AAA+_ATPase"/>
</dbReference>
<evidence type="ECO:0000313" key="5">
    <source>
        <dbReference type="EMBL" id="MBU3876090.1"/>
    </source>
</evidence>
<proteinExistence type="predicted"/>
<dbReference type="PROSITE" id="PS00211">
    <property type="entry name" value="ABC_TRANSPORTER_1"/>
    <property type="match status" value="1"/>
</dbReference>
<keyword evidence="1" id="KW-0813">Transport</keyword>
<dbReference type="PROSITE" id="PS50893">
    <property type="entry name" value="ABC_TRANSPORTER_2"/>
    <property type="match status" value="1"/>
</dbReference>
<protein>
    <submittedName>
        <fullName evidence="5">ABC transporter ATP-binding protein</fullName>
    </submittedName>
</protein>
<keyword evidence="3 5" id="KW-0067">ATP-binding</keyword>
<comment type="caution">
    <text evidence="5">The sequence shown here is derived from an EMBL/GenBank/DDBJ whole genome shotgun (WGS) entry which is preliminary data.</text>
</comment>
<dbReference type="RefSeq" id="WP_216241108.1">
    <property type="nucleotide sequence ID" value="NZ_JABACJ020000007.1"/>
</dbReference>
<dbReference type="GO" id="GO:0005524">
    <property type="term" value="F:ATP binding"/>
    <property type="evidence" value="ECO:0007669"/>
    <property type="project" value="UniProtKB-KW"/>
</dbReference>
<sequence length="225" mass="25244">MEMLSCSHLKKIYQKQCVVNELSFSVRKGEAFALLGSNGAGKTTTIKMILGLIPKDGGTVERQADIRIGYSPETPYFHPFLNAREVLEFYGGLQNIPKKELKEQIPMLLERAGLEDSKTKVKNYSKGMLQRLALAQALLGDPQLLILDEPSAGLDALGRVEMMHTIQSLKEEGRTIIINSHILNDIERVCDRGIIMKKGNLLYEWEKGKEVRSLEEIFVDRIGGN</sequence>
<keyword evidence="6" id="KW-1185">Reference proteome</keyword>
<accession>A0ABS6D3J3</accession>
<evidence type="ECO:0000256" key="3">
    <source>
        <dbReference type="ARBA" id="ARBA00022840"/>
    </source>
</evidence>